<evidence type="ECO:0000256" key="2">
    <source>
        <dbReference type="ARBA" id="ARBA00005417"/>
    </source>
</evidence>
<feature type="transmembrane region" description="Helical" evidence="13">
    <location>
        <begin position="1224"/>
        <end position="1247"/>
    </location>
</feature>
<dbReference type="InterPro" id="IPR011527">
    <property type="entry name" value="ABC1_TM_dom"/>
</dbReference>
<dbReference type="InterPro" id="IPR050173">
    <property type="entry name" value="ABC_transporter_C-like"/>
</dbReference>
<sequence length="1549" mass="174537">MEVLSKNAKCQYGYRPYIDNKINALNPCFLSLVIFIGNLLFILVGLFQLWRLSLTKKIPANLSCRSWKSISMNHLVQLSNVLLQVTLIIVQLSIVYATRFEYTQVLKCSLWASLGFAALVSVPTQYLQYFKSNCAIGNQLFYYFSQTIILLFQVSQRIGHWPDERFNLVRGTLGGALELALLVNGIAILTYDLCFYKPAKKLQDYYKENDLFPTTNIFANLTYTWMNPLITETYKHGKIKDPRHMPIAPINLHVEELTGKLRAAWENETWIGRNSLFRALLKVFGRPIVIGVALETTRELLDAVKPQFLMFFILCFNVDSDSKYPPLHGLFIAVTLFFLTVLSTVLQNQYFIFIFEAGLGMKGSLISLIYQKSLRLSVAGREKHSTGDIMNLISVDARRVQMFFEDCQVIISSPLLVVVVLISLYWLLGKAAIAGLVTLAIMIPINSFLSKRVESLYKTQMKYKDTRIRTTTEILNSMKSIKLYAWEKPMLQRLNHVRNDLEVKNFAKIGVVENLISFAWNCVPLMVSCSTFVLFSFINSSPLSPEIVFPALSLFELLNEAIYSVPNAITNIIETKVSVGRLKKYLLCEELDDSFMHYKKDEAHSSLPTVEINNATFLWKSEKSIKGNGEHDEEANVETSLAALKNIDHFEAKKGALTCVVGRVGSGKSTLLRAVLGQLPCISGSQELVAPEVIVRAKTVAYCPQSPWVMNASIKDNILFGHRYDENYYNLTIKACQLIPDLKILADGDETLVGEKGISLSGGQKARLSLARAVYARADLYLMDDILSAVDAEVSKNIIDKVLDEDNGLLKNKTIILTTNAVSVLKHSNMIYALQGGQIVEEGTYEEAISRGENSSLQKLIKEFDTFAGKAENEDTRSIDEEVDKSKQKHDEESLADSVRSLEAAEAAEAAQMVNISSRRASMATFRAKPSVEINEFNESNSAKEEKSEHGKVKKEVYIFYIKSCGLLGVVLFFLFMVLGRLFELSENFWLKYWSESNQKNGSNNDVLKFVGIYALIGIASTSFDTLRIVIMLLYCSIRGSKKLHDTMARSILRSPMTFFETTPIGRIINRFSSDMGTVDDGLQFIFSFFFRSILNYCITVLLIGFNMPWFLAVNAVLLVVYLYYQAYYITLSRELKRLASVTFSPIMSLVSETLGGHMVITAFRHVSRFYFLSFENTQIHIDAQFHLRSTNRWLSVRLQTIGAFMVLTTALLTLATIGTKKQVTPGMVGLLMSYALQVTSSLMWIVRMSVMIETNIVSVERIYEYCQLPSEAPAIVESMRPDRSWPAKGNIVFKDYSTKYKPELDPVLKGISLNIKPREKIGVVGRTGAGKSTLSLALFRLLESTEGSIEIDGLNIAKIGLYDLRSHLSIIPQDAQAFQGTVRSNMDPFDQYPANEIWKAVELSHLKPHILKMFKDENPDKPQSNEIEALDVKISENGDNLSMGQRQLLCLSRALLNKSKVLVLDEATAAVDMETDQIIQETIRSEFQDRTILTIAHRIDTVLDSDKILVLDKGQVKEFDTPANLLSNKKSMFYSLCQKGGYLNKNGT</sequence>
<feature type="transmembrane region" description="Helical" evidence="13">
    <location>
        <begin position="1199"/>
        <end position="1218"/>
    </location>
</feature>
<comment type="subcellular location">
    <subcellularLocation>
        <location evidence="1">Vacuole membrane</location>
        <topology evidence="1">Multi-pass membrane protein</topology>
    </subcellularLocation>
</comment>
<evidence type="ECO:0000259" key="15">
    <source>
        <dbReference type="PROSITE" id="PS50929"/>
    </source>
</evidence>
<dbReference type="Proteomes" id="UP000019375">
    <property type="component" value="Unassembled WGS sequence"/>
</dbReference>
<dbReference type="InterPro" id="IPR017871">
    <property type="entry name" value="ABC_transporter-like_CS"/>
</dbReference>
<evidence type="ECO:0000256" key="13">
    <source>
        <dbReference type="SAM" id="Phobius"/>
    </source>
</evidence>
<dbReference type="InterPro" id="IPR056227">
    <property type="entry name" value="TMD0_ABC"/>
</dbReference>
<keyword evidence="17" id="KW-1185">Reference proteome</keyword>
<dbReference type="CDD" id="cd03244">
    <property type="entry name" value="ABCC_MRP_domain2"/>
    <property type="match status" value="1"/>
</dbReference>
<evidence type="ECO:0000256" key="6">
    <source>
        <dbReference type="ARBA" id="ARBA00022737"/>
    </source>
</evidence>
<keyword evidence="5 13" id="KW-0812">Transmembrane</keyword>
<dbReference type="SUPFAM" id="SSF52540">
    <property type="entry name" value="P-loop containing nucleoside triphosphate hydrolases"/>
    <property type="match status" value="2"/>
</dbReference>
<dbReference type="CDD" id="cd18579">
    <property type="entry name" value="ABC_6TM_ABCC_D1"/>
    <property type="match status" value="1"/>
</dbReference>
<keyword evidence="8" id="KW-0067">ATP-binding</keyword>
<dbReference type="FunFam" id="3.40.50.300:FF:002123">
    <property type="entry name" value="ATP-binding cassette bilirubin transporter"/>
    <property type="match status" value="1"/>
</dbReference>
<keyword evidence="9 13" id="KW-1133">Transmembrane helix</keyword>
<feature type="transmembrane region" description="Helical" evidence="13">
    <location>
        <begin position="140"/>
        <end position="159"/>
    </location>
</feature>
<evidence type="ECO:0000256" key="1">
    <source>
        <dbReference type="ARBA" id="ARBA00004128"/>
    </source>
</evidence>
<dbReference type="PROSITE" id="PS00211">
    <property type="entry name" value="ABC_TRANSPORTER_1"/>
    <property type="match status" value="1"/>
</dbReference>
<dbReference type="InterPro" id="IPR003439">
    <property type="entry name" value="ABC_transporter-like_ATP-bd"/>
</dbReference>
<dbReference type="PANTHER" id="PTHR24223:SF443">
    <property type="entry name" value="MULTIDRUG-RESISTANCE LIKE PROTEIN 1, ISOFORM I"/>
    <property type="match status" value="1"/>
</dbReference>
<keyword evidence="6" id="KW-0677">Repeat</keyword>
<keyword evidence="3" id="KW-0813">Transport</keyword>
<dbReference type="FunFam" id="1.20.1560.10:FF:000013">
    <property type="entry name" value="ABC transporter C family member 2"/>
    <property type="match status" value="1"/>
</dbReference>
<dbReference type="Gene3D" id="1.20.1560.10">
    <property type="entry name" value="ABC transporter type 1, transmembrane domain"/>
    <property type="match status" value="2"/>
</dbReference>
<proteinExistence type="inferred from homology"/>
<name>A0A8J2T8F0_ZYGB2</name>
<feature type="transmembrane region" description="Helical" evidence="13">
    <location>
        <begin position="1085"/>
        <end position="1104"/>
    </location>
</feature>
<feature type="transmembrane region" description="Helical" evidence="13">
    <location>
        <begin position="29"/>
        <end position="54"/>
    </location>
</feature>
<feature type="region of interest" description="Disordered" evidence="12">
    <location>
        <begin position="873"/>
        <end position="895"/>
    </location>
</feature>
<evidence type="ECO:0000256" key="4">
    <source>
        <dbReference type="ARBA" id="ARBA00022554"/>
    </source>
</evidence>
<feature type="transmembrane region" description="Helical" evidence="13">
    <location>
        <begin position="407"/>
        <end position="426"/>
    </location>
</feature>
<dbReference type="PANTHER" id="PTHR24223">
    <property type="entry name" value="ATP-BINDING CASSETTE SUB-FAMILY C"/>
    <property type="match status" value="1"/>
</dbReference>
<protein>
    <submittedName>
        <fullName evidence="16">ZYBA0S05-07448g1_1</fullName>
    </submittedName>
</protein>
<evidence type="ECO:0000256" key="7">
    <source>
        <dbReference type="ARBA" id="ARBA00022741"/>
    </source>
</evidence>
<dbReference type="SUPFAM" id="SSF90123">
    <property type="entry name" value="ABC transporter transmembrane region"/>
    <property type="match status" value="2"/>
</dbReference>
<dbReference type="FunFam" id="3.40.50.300:FF:000565">
    <property type="entry name" value="ABC bile acid transporter"/>
    <property type="match status" value="1"/>
</dbReference>
<dbReference type="GO" id="GO:0016887">
    <property type="term" value="F:ATP hydrolysis activity"/>
    <property type="evidence" value="ECO:0007669"/>
    <property type="project" value="InterPro"/>
</dbReference>
<feature type="domain" description="ABC transporter" evidence="14">
    <location>
        <begin position="610"/>
        <end position="861"/>
    </location>
</feature>
<dbReference type="PROSITE" id="PS50929">
    <property type="entry name" value="ABC_TM1F"/>
    <property type="match status" value="2"/>
</dbReference>
<feature type="domain" description="ABC transmembrane type-1" evidence="15">
    <location>
        <begin position="971"/>
        <end position="1255"/>
    </location>
</feature>
<organism evidence="16 17">
    <name type="scientific">Zygosaccharomyces bailii (strain CLIB 213 / ATCC 58445 / CBS 680 / BCRC 21525 / NBRC 1098 / NCYC 1416 / NRRL Y-2227)</name>
    <dbReference type="NCBI Taxonomy" id="1333698"/>
    <lineage>
        <taxon>Eukaryota</taxon>
        <taxon>Fungi</taxon>
        <taxon>Dikarya</taxon>
        <taxon>Ascomycota</taxon>
        <taxon>Saccharomycotina</taxon>
        <taxon>Saccharomycetes</taxon>
        <taxon>Saccharomycetales</taxon>
        <taxon>Saccharomycetaceae</taxon>
        <taxon>Zygosaccharomyces</taxon>
    </lineage>
</organism>
<dbReference type="InterPro" id="IPR036640">
    <property type="entry name" value="ABC1_TM_sf"/>
</dbReference>
<keyword evidence="4" id="KW-0926">Vacuole</keyword>
<evidence type="ECO:0000313" key="17">
    <source>
        <dbReference type="Proteomes" id="UP000019375"/>
    </source>
</evidence>
<dbReference type="OrthoDB" id="6500128at2759"/>
<feature type="transmembrane region" description="Helical" evidence="13">
    <location>
        <begin position="1110"/>
        <end position="1130"/>
    </location>
</feature>
<feature type="domain" description="ABC transmembrane type-1" evidence="15">
    <location>
        <begin position="300"/>
        <end position="574"/>
    </location>
</feature>
<evidence type="ECO:0000259" key="14">
    <source>
        <dbReference type="PROSITE" id="PS50893"/>
    </source>
</evidence>
<keyword evidence="10 13" id="KW-0472">Membrane</keyword>
<dbReference type="CDD" id="cd18580">
    <property type="entry name" value="ABC_6TM_ABCC_D2"/>
    <property type="match status" value="1"/>
</dbReference>
<feature type="transmembrane region" description="Helical" evidence="13">
    <location>
        <begin position="109"/>
        <end position="128"/>
    </location>
</feature>
<dbReference type="PROSITE" id="PS50893">
    <property type="entry name" value="ABC_TRANSPORTER_2"/>
    <property type="match status" value="2"/>
</dbReference>
<feature type="compositionally biased region" description="Basic and acidic residues" evidence="12">
    <location>
        <begin position="873"/>
        <end position="893"/>
    </location>
</feature>
<evidence type="ECO:0000256" key="3">
    <source>
        <dbReference type="ARBA" id="ARBA00022448"/>
    </source>
</evidence>
<dbReference type="Gene3D" id="3.40.50.300">
    <property type="entry name" value="P-loop containing nucleotide triphosphate hydrolases"/>
    <property type="match status" value="2"/>
</dbReference>
<dbReference type="SMART" id="SM00382">
    <property type="entry name" value="AAA"/>
    <property type="match status" value="2"/>
</dbReference>
<gene>
    <name evidence="16" type="ORF">BN860_07448g</name>
</gene>
<evidence type="ECO:0000256" key="10">
    <source>
        <dbReference type="ARBA" id="ARBA00023136"/>
    </source>
</evidence>
<dbReference type="GO" id="GO:0042144">
    <property type="term" value="P:vacuole fusion, non-autophagic"/>
    <property type="evidence" value="ECO:0007669"/>
    <property type="project" value="UniProtKB-ARBA"/>
</dbReference>
<dbReference type="InterPro" id="IPR044726">
    <property type="entry name" value="ABCC_6TM_D2"/>
</dbReference>
<evidence type="ECO:0000313" key="16">
    <source>
        <dbReference type="EMBL" id="CDF90036.1"/>
    </source>
</evidence>
<dbReference type="FunFam" id="1.20.1560.10:FF:000020">
    <property type="entry name" value="ABC metal ion transporter"/>
    <property type="match status" value="1"/>
</dbReference>
<dbReference type="Pfam" id="PF24357">
    <property type="entry name" value="TMD0_ABC"/>
    <property type="match status" value="1"/>
</dbReference>
<reference evidence="17" key="1">
    <citation type="journal article" date="2013" name="Genome Announc.">
        <title>Genome sequence of the food spoilage yeast Zygosaccharomyces bailii CLIB 213(T).</title>
        <authorList>
            <person name="Galeote V."/>
            <person name="Bigey F."/>
            <person name="Devillers H."/>
            <person name="Neuveglise C."/>
            <person name="Dequin S."/>
        </authorList>
    </citation>
    <scope>NUCLEOTIDE SEQUENCE [LARGE SCALE GENOMIC DNA]</scope>
    <source>
        <strain evidence="17">CLIB 213 / ATCC 58445 / CBS 680 / CCRC 21525 / NBRC 1098 / NCYC 1416 / NRRL Y-2227</strain>
    </source>
</reference>
<dbReference type="CDD" id="cd03250">
    <property type="entry name" value="ABCC_MRP_domain1"/>
    <property type="match status" value="1"/>
</dbReference>
<feature type="transmembrane region" description="Helical" evidence="13">
    <location>
        <begin position="327"/>
        <end position="345"/>
    </location>
</feature>
<evidence type="ECO:0000256" key="12">
    <source>
        <dbReference type="SAM" id="MobiDB-lite"/>
    </source>
</evidence>
<keyword evidence="7" id="KW-0547">Nucleotide-binding</keyword>
<dbReference type="GO" id="GO:0140359">
    <property type="term" value="F:ABC-type transporter activity"/>
    <property type="evidence" value="ECO:0007669"/>
    <property type="project" value="InterPro"/>
</dbReference>
<dbReference type="GO" id="GO:0000329">
    <property type="term" value="C:fungal-type vacuole membrane"/>
    <property type="evidence" value="ECO:0007669"/>
    <property type="project" value="UniProtKB-ARBA"/>
</dbReference>
<comment type="function">
    <text evidence="11">Cooperates for the ATP-dependent vacuolar transport of bilirubin and glutathione conjugates.</text>
</comment>
<evidence type="ECO:0000256" key="5">
    <source>
        <dbReference type="ARBA" id="ARBA00022692"/>
    </source>
</evidence>
<evidence type="ECO:0000256" key="9">
    <source>
        <dbReference type="ARBA" id="ARBA00022989"/>
    </source>
</evidence>
<dbReference type="InterPro" id="IPR044746">
    <property type="entry name" value="ABCC_6TM_D1"/>
</dbReference>
<dbReference type="InterPro" id="IPR027417">
    <property type="entry name" value="P-loop_NTPase"/>
</dbReference>
<feature type="transmembrane region" description="Helical" evidence="13">
    <location>
        <begin position="432"/>
        <end position="449"/>
    </location>
</feature>
<dbReference type="Pfam" id="PF00005">
    <property type="entry name" value="ABC_tran"/>
    <property type="match status" value="2"/>
</dbReference>
<evidence type="ECO:0000256" key="8">
    <source>
        <dbReference type="ARBA" id="ARBA00022840"/>
    </source>
</evidence>
<dbReference type="GO" id="GO:0005524">
    <property type="term" value="F:ATP binding"/>
    <property type="evidence" value="ECO:0007669"/>
    <property type="project" value="UniProtKB-KW"/>
</dbReference>
<feature type="transmembrane region" description="Helical" evidence="13">
    <location>
        <begin position="957"/>
        <end position="983"/>
    </location>
</feature>
<dbReference type="Pfam" id="PF00664">
    <property type="entry name" value="ABC_membrane"/>
    <property type="match status" value="2"/>
</dbReference>
<feature type="transmembrane region" description="Helical" evidence="13">
    <location>
        <begin position="75"/>
        <end position="97"/>
    </location>
</feature>
<dbReference type="InterPro" id="IPR003593">
    <property type="entry name" value="AAA+_ATPase"/>
</dbReference>
<accession>A0A8J2T8F0</accession>
<feature type="transmembrane region" description="Helical" evidence="13">
    <location>
        <begin position="1011"/>
        <end position="1035"/>
    </location>
</feature>
<feature type="transmembrane region" description="Helical" evidence="13">
    <location>
        <begin position="179"/>
        <end position="196"/>
    </location>
</feature>
<comment type="similarity">
    <text evidence="2">Belongs to the ABC transporter superfamily.</text>
</comment>
<feature type="domain" description="ABC transporter" evidence="14">
    <location>
        <begin position="1292"/>
        <end position="1539"/>
    </location>
</feature>
<dbReference type="EMBL" id="HG316458">
    <property type="protein sequence ID" value="CDF90036.1"/>
    <property type="molecule type" value="Genomic_DNA"/>
</dbReference>
<evidence type="ECO:0000256" key="11">
    <source>
        <dbReference type="ARBA" id="ARBA00053425"/>
    </source>
</evidence>